<comment type="similarity">
    <text evidence="7">Belongs to the acyl carrier protein (ACP) family.</text>
</comment>
<dbReference type="Pfam" id="PF00550">
    <property type="entry name" value="PP-binding"/>
    <property type="match status" value="1"/>
</dbReference>
<comment type="pathway">
    <text evidence="7">Lipid metabolism; fatty acid biosynthesis.</text>
</comment>
<dbReference type="InterPro" id="IPR009081">
    <property type="entry name" value="PP-bd_ACP"/>
</dbReference>
<evidence type="ECO:0000256" key="1">
    <source>
        <dbReference type="ARBA" id="ARBA00022450"/>
    </source>
</evidence>
<dbReference type="InterPro" id="IPR036736">
    <property type="entry name" value="ACP-like_sf"/>
</dbReference>
<dbReference type="Gene3D" id="1.10.1200.10">
    <property type="entry name" value="ACP-like"/>
    <property type="match status" value="1"/>
</dbReference>
<dbReference type="STRING" id="1120976.SAMN03080606_02225"/>
<comment type="function">
    <text evidence="7">Carrier of the growing fatty acid chain in fatty acid biosynthesis.</text>
</comment>
<keyword evidence="4 7" id="KW-0276">Fatty acid metabolism</keyword>
<keyword evidence="1 7" id="KW-0596">Phosphopantetheine</keyword>
<comment type="subcellular location">
    <subcellularLocation>
        <location evidence="7">Cytoplasm</location>
    </subcellularLocation>
</comment>
<organism evidence="9 10">
    <name type="scientific">Alkaliphilus peptidifermentans DSM 18978</name>
    <dbReference type="NCBI Taxonomy" id="1120976"/>
    <lineage>
        <taxon>Bacteria</taxon>
        <taxon>Bacillati</taxon>
        <taxon>Bacillota</taxon>
        <taxon>Clostridia</taxon>
        <taxon>Peptostreptococcales</taxon>
        <taxon>Natronincolaceae</taxon>
        <taxon>Alkaliphilus</taxon>
    </lineage>
</organism>
<dbReference type="GO" id="GO:0000035">
    <property type="term" value="F:acyl binding"/>
    <property type="evidence" value="ECO:0007669"/>
    <property type="project" value="TreeGrafter"/>
</dbReference>
<dbReference type="EMBL" id="FMUS01000013">
    <property type="protein sequence ID" value="SCY70318.1"/>
    <property type="molecule type" value="Genomic_DNA"/>
</dbReference>
<dbReference type="PROSITE" id="PS50075">
    <property type="entry name" value="CARRIER"/>
    <property type="match status" value="1"/>
</dbReference>
<evidence type="ECO:0000259" key="8">
    <source>
        <dbReference type="PROSITE" id="PS50075"/>
    </source>
</evidence>
<dbReference type="GO" id="GO:0009245">
    <property type="term" value="P:lipid A biosynthetic process"/>
    <property type="evidence" value="ECO:0007669"/>
    <property type="project" value="TreeGrafter"/>
</dbReference>
<keyword evidence="6 7" id="KW-0275">Fatty acid biosynthesis</keyword>
<dbReference type="Proteomes" id="UP000198636">
    <property type="component" value="Unassembled WGS sequence"/>
</dbReference>
<dbReference type="InterPro" id="IPR003231">
    <property type="entry name" value="ACP"/>
</dbReference>
<dbReference type="GO" id="GO:0005829">
    <property type="term" value="C:cytosol"/>
    <property type="evidence" value="ECO:0007669"/>
    <property type="project" value="TreeGrafter"/>
</dbReference>
<dbReference type="PANTHER" id="PTHR20863">
    <property type="entry name" value="ACYL CARRIER PROTEIN"/>
    <property type="match status" value="1"/>
</dbReference>
<evidence type="ECO:0000256" key="2">
    <source>
        <dbReference type="ARBA" id="ARBA00022516"/>
    </source>
</evidence>
<evidence type="ECO:0000256" key="7">
    <source>
        <dbReference type="HAMAP-Rule" id="MF_01217"/>
    </source>
</evidence>
<keyword evidence="7" id="KW-0963">Cytoplasm</keyword>
<dbReference type="SUPFAM" id="SSF47336">
    <property type="entry name" value="ACP-like"/>
    <property type="match status" value="1"/>
</dbReference>
<dbReference type="HAMAP" id="MF_01217">
    <property type="entry name" value="Acyl_carrier"/>
    <property type="match status" value="1"/>
</dbReference>
<keyword evidence="2 7" id="KW-0444">Lipid biosynthesis</keyword>
<dbReference type="GO" id="GO:0016020">
    <property type="term" value="C:membrane"/>
    <property type="evidence" value="ECO:0007669"/>
    <property type="project" value="GOC"/>
</dbReference>
<reference evidence="9 10" key="1">
    <citation type="submission" date="2016-10" db="EMBL/GenBank/DDBJ databases">
        <authorList>
            <person name="de Groot N.N."/>
        </authorList>
    </citation>
    <scope>NUCLEOTIDE SEQUENCE [LARGE SCALE GENOMIC DNA]</scope>
    <source>
        <strain evidence="9 10">DSM 18978</strain>
    </source>
</reference>
<dbReference type="InterPro" id="IPR006162">
    <property type="entry name" value="Ppantetheine_attach_site"/>
</dbReference>
<feature type="modified residue" description="O-(pantetheine 4'-phosphoryl)serine" evidence="7">
    <location>
        <position position="36"/>
    </location>
</feature>
<keyword evidence="10" id="KW-1185">Reference proteome</keyword>
<evidence type="ECO:0000256" key="5">
    <source>
        <dbReference type="ARBA" id="ARBA00023098"/>
    </source>
</evidence>
<evidence type="ECO:0000256" key="4">
    <source>
        <dbReference type="ARBA" id="ARBA00022832"/>
    </source>
</evidence>
<gene>
    <name evidence="7" type="primary">acpP</name>
    <name evidence="9" type="ORF">SAMN03080606_02225</name>
</gene>
<comment type="PTM">
    <text evidence="7">4'-phosphopantetheine is transferred from CoA to a specific serine of apo-ACP by AcpS. This modification is essential for activity because fatty acids are bound in thioester linkage to the sulfhydryl of the prosthetic group.</text>
</comment>
<evidence type="ECO:0000256" key="3">
    <source>
        <dbReference type="ARBA" id="ARBA00022553"/>
    </source>
</evidence>
<keyword evidence="3 7" id="KW-0597">Phosphoprotein</keyword>
<dbReference type="AlphaFoldDB" id="A0A1G5I4S0"/>
<dbReference type="GO" id="GO:0000036">
    <property type="term" value="F:acyl carrier activity"/>
    <property type="evidence" value="ECO:0007669"/>
    <property type="project" value="UniProtKB-UniRule"/>
</dbReference>
<proteinExistence type="inferred from homology"/>
<dbReference type="PROSITE" id="PS00012">
    <property type="entry name" value="PHOSPHOPANTETHEINE"/>
    <property type="match status" value="1"/>
</dbReference>
<dbReference type="UniPathway" id="UPA00094"/>
<name>A0A1G5I4S0_9FIRM</name>
<protein>
    <recommendedName>
        <fullName evidence="7">Acyl carrier protein</fullName>
        <shortName evidence="7">ACP</shortName>
    </recommendedName>
</protein>
<evidence type="ECO:0000313" key="10">
    <source>
        <dbReference type="Proteomes" id="UP000198636"/>
    </source>
</evidence>
<feature type="domain" description="Carrier" evidence="8">
    <location>
        <begin position="1"/>
        <end position="76"/>
    </location>
</feature>
<evidence type="ECO:0000313" key="9">
    <source>
        <dbReference type="EMBL" id="SCY70318.1"/>
    </source>
</evidence>
<sequence>MSVKNTVTEIVCEIIGMQADEINPDASFSEDMGIDSLRALEILAAIENIFEITIDPERLKDMGSLNKVIKVTEEHVKCCDNL</sequence>
<dbReference type="OrthoDB" id="9804551at2"/>
<dbReference type="PANTHER" id="PTHR20863:SF76">
    <property type="entry name" value="CARRIER DOMAIN-CONTAINING PROTEIN"/>
    <property type="match status" value="1"/>
</dbReference>
<keyword evidence="5 7" id="KW-0443">Lipid metabolism</keyword>
<accession>A0A1G5I4S0</accession>
<dbReference type="RefSeq" id="WP_091543308.1">
    <property type="nucleotide sequence ID" value="NZ_FMUS01000013.1"/>
</dbReference>
<evidence type="ECO:0000256" key="6">
    <source>
        <dbReference type="ARBA" id="ARBA00023160"/>
    </source>
</evidence>